<dbReference type="PANTHER" id="PTHR48100">
    <property type="entry name" value="BROAD-SPECIFICITY PHOSPHATASE YOR283W-RELATED"/>
    <property type="match status" value="1"/>
</dbReference>
<dbReference type="OrthoDB" id="9781415at2"/>
<dbReference type="RefSeq" id="WP_097011155.1">
    <property type="nucleotide sequence ID" value="NZ_LT907975.1"/>
</dbReference>
<dbReference type="KEGG" id="pprf:DPRO_1115"/>
<feature type="active site" description="Proton donor/acceptor" evidence="1">
    <location>
        <position position="79"/>
    </location>
</feature>
<accession>A0A2C8F6E7</accession>
<organism evidence="3 4">
    <name type="scientific">Pseudodesulfovibrio profundus</name>
    <dbReference type="NCBI Taxonomy" id="57320"/>
    <lineage>
        <taxon>Bacteria</taxon>
        <taxon>Pseudomonadati</taxon>
        <taxon>Thermodesulfobacteriota</taxon>
        <taxon>Desulfovibrionia</taxon>
        <taxon>Desulfovibrionales</taxon>
        <taxon>Desulfovibrionaceae</taxon>
    </lineage>
</organism>
<evidence type="ECO:0000256" key="2">
    <source>
        <dbReference type="PIRSR" id="PIRSR613078-2"/>
    </source>
</evidence>
<evidence type="ECO:0000313" key="4">
    <source>
        <dbReference type="Proteomes" id="UP000219215"/>
    </source>
</evidence>
<dbReference type="InterPro" id="IPR029033">
    <property type="entry name" value="His_PPase_superfam"/>
</dbReference>
<name>A0A2C8F6E7_9BACT</name>
<dbReference type="GO" id="GO:0016791">
    <property type="term" value="F:phosphatase activity"/>
    <property type="evidence" value="ECO:0007669"/>
    <property type="project" value="TreeGrafter"/>
</dbReference>
<dbReference type="InterPro" id="IPR013078">
    <property type="entry name" value="His_Pase_superF_clade-1"/>
</dbReference>
<feature type="binding site" evidence="2">
    <location>
        <position position="55"/>
    </location>
    <ligand>
        <name>substrate</name>
    </ligand>
</feature>
<keyword evidence="3" id="KW-0378">Hydrolase</keyword>
<dbReference type="SMART" id="SM00855">
    <property type="entry name" value="PGAM"/>
    <property type="match status" value="1"/>
</dbReference>
<dbReference type="SUPFAM" id="SSF53254">
    <property type="entry name" value="Phosphoglycerate mutase-like"/>
    <property type="match status" value="1"/>
</dbReference>
<dbReference type="AlphaFoldDB" id="A0A2C8F6E7"/>
<keyword evidence="4" id="KW-1185">Reference proteome</keyword>
<gene>
    <name evidence="3" type="primary">pspA</name>
    <name evidence="3" type="ORF">DPRO_1115</name>
</gene>
<evidence type="ECO:0000313" key="3">
    <source>
        <dbReference type="EMBL" id="SOB58000.1"/>
    </source>
</evidence>
<dbReference type="Gene3D" id="3.40.50.1240">
    <property type="entry name" value="Phosphoglycerate mutase-like"/>
    <property type="match status" value="1"/>
</dbReference>
<dbReference type="Pfam" id="PF00300">
    <property type="entry name" value="His_Phos_1"/>
    <property type="match status" value="1"/>
</dbReference>
<dbReference type="InterPro" id="IPR050275">
    <property type="entry name" value="PGM_Phosphatase"/>
</dbReference>
<evidence type="ECO:0000256" key="1">
    <source>
        <dbReference type="PIRSR" id="PIRSR613078-1"/>
    </source>
</evidence>
<dbReference type="EMBL" id="LT907975">
    <property type="protein sequence ID" value="SOB58000.1"/>
    <property type="molecule type" value="Genomic_DNA"/>
</dbReference>
<dbReference type="CDD" id="cd07067">
    <property type="entry name" value="HP_PGM_like"/>
    <property type="match status" value="1"/>
</dbReference>
<feature type="active site" description="Tele-phosphohistidine intermediate" evidence="1">
    <location>
        <position position="7"/>
    </location>
</feature>
<sequence length="201" mass="21794">MIVLMRHVHTDGGSGRCIGRTEVPLSAQGVQQAVEASAVLRECGFLRLCTSPATRAIRTIEPLAAELGVQAEIVPELNEINMGAWDGQTFDAIRTQYPAEYVRRGENFSDFKPPRGESFNDVADRAMPILNRLASGPQHVLAVTHAGVIRSVLCRITGHTMDDPFHYSPGYAQCTVFTAVNGGVELIQTTVDVSSLPSFLV</sequence>
<reference evidence="4" key="1">
    <citation type="submission" date="2017-09" db="EMBL/GenBank/DDBJ databases">
        <authorList>
            <person name="Regsiter A."/>
            <person name="William W."/>
        </authorList>
    </citation>
    <scope>NUCLEOTIDE SEQUENCE [LARGE SCALE GENOMIC DNA]</scope>
    <source>
        <strain evidence="4">500-1</strain>
    </source>
</reference>
<dbReference type="Proteomes" id="UP000219215">
    <property type="component" value="Chromosome DPRO"/>
</dbReference>
<protein>
    <submittedName>
        <fullName evidence="3">Phosphoserine phosphatase 1</fullName>
        <ecNumber evidence="3">3.1.3.3</ecNumber>
    </submittedName>
</protein>
<proteinExistence type="predicted"/>
<dbReference type="EC" id="3.1.3.3" evidence="3"/>